<sequence>MAVRTVYSQAHPDPATNVRPKGINAEARVVSAIATFAVLNGDSANTKFFIAKVPSWARILPLSAVRHAGITGLTDLDIGTAEDADALADGLDVSAAGTKSLIAAVTVADLHKPLWQLVGLTKDPVRELSLFATMKAAATTAGAVQFELYFATEN</sequence>
<dbReference type="RefSeq" id="WP_146227282.1">
    <property type="nucleotide sequence ID" value="NZ_JAHBRY010000001.1"/>
</dbReference>
<gene>
    <name evidence="1" type="ORF">C7450_10321</name>
</gene>
<evidence type="ECO:0000313" key="2">
    <source>
        <dbReference type="Proteomes" id="UP000248021"/>
    </source>
</evidence>
<organism evidence="1 2">
    <name type="scientific">Chelatococcus asaccharovorans</name>
    <dbReference type="NCBI Taxonomy" id="28210"/>
    <lineage>
        <taxon>Bacteria</taxon>
        <taxon>Pseudomonadati</taxon>
        <taxon>Pseudomonadota</taxon>
        <taxon>Alphaproteobacteria</taxon>
        <taxon>Hyphomicrobiales</taxon>
        <taxon>Chelatococcaceae</taxon>
        <taxon>Chelatococcus</taxon>
    </lineage>
</organism>
<evidence type="ECO:0000313" key="1">
    <source>
        <dbReference type="EMBL" id="PXW61506.1"/>
    </source>
</evidence>
<name>A0A2V3UDD4_9HYPH</name>
<keyword evidence="2" id="KW-1185">Reference proteome</keyword>
<dbReference type="OrthoDB" id="8455800at2"/>
<reference evidence="1 2" key="1">
    <citation type="submission" date="2018-05" db="EMBL/GenBank/DDBJ databases">
        <title>Genomic Encyclopedia of Type Strains, Phase IV (KMG-IV): sequencing the most valuable type-strain genomes for metagenomic binning, comparative biology and taxonomic classification.</title>
        <authorList>
            <person name="Goeker M."/>
        </authorList>
    </citation>
    <scope>NUCLEOTIDE SEQUENCE [LARGE SCALE GENOMIC DNA]</scope>
    <source>
        <strain evidence="1 2">DSM 6462</strain>
    </source>
</reference>
<proteinExistence type="predicted"/>
<comment type="caution">
    <text evidence="1">The sequence shown here is derived from an EMBL/GenBank/DDBJ whole genome shotgun (WGS) entry which is preliminary data.</text>
</comment>
<dbReference type="EMBL" id="QJJK01000003">
    <property type="protein sequence ID" value="PXW61506.1"/>
    <property type="molecule type" value="Genomic_DNA"/>
</dbReference>
<dbReference type="Proteomes" id="UP000248021">
    <property type="component" value="Unassembled WGS sequence"/>
</dbReference>
<dbReference type="AlphaFoldDB" id="A0A2V3UDD4"/>
<accession>A0A2V3UDD4</accession>
<protein>
    <submittedName>
        <fullName evidence="1">Uncharacterized protein</fullName>
    </submittedName>
</protein>